<evidence type="ECO:0008006" key="2">
    <source>
        <dbReference type="Google" id="ProtNLM"/>
    </source>
</evidence>
<dbReference type="EMBL" id="AMFJ01028950">
    <property type="protein sequence ID" value="EKD44172.1"/>
    <property type="molecule type" value="Genomic_DNA"/>
</dbReference>
<protein>
    <recommendedName>
        <fullName evidence="2">6-bladed beta-propeller</fullName>
    </recommendedName>
</protein>
<reference evidence="1" key="1">
    <citation type="journal article" date="2012" name="Science">
        <title>Fermentation, hydrogen, and sulfur metabolism in multiple uncultivated bacterial phyla.</title>
        <authorList>
            <person name="Wrighton K.C."/>
            <person name="Thomas B.C."/>
            <person name="Sharon I."/>
            <person name="Miller C.S."/>
            <person name="Castelle C.J."/>
            <person name="VerBerkmoes N.C."/>
            <person name="Wilkins M.J."/>
            <person name="Hettich R.L."/>
            <person name="Lipton M.S."/>
            <person name="Williams K.H."/>
            <person name="Long P.E."/>
            <person name="Banfield J.F."/>
        </authorList>
    </citation>
    <scope>NUCLEOTIDE SEQUENCE [LARGE SCALE GENOMIC DNA]</scope>
</reference>
<evidence type="ECO:0000313" key="1">
    <source>
        <dbReference type="EMBL" id="EKD44172.1"/>
    </source>
</evidence>
<name>K1Z3T1_9BACT</name>
<comment type="caution">
    <text evidence="1">The sequence shown here is derived from an EMBL/GenBank/DDBJ whole genome shotgun (WGS) entry which is preliminary data.</text>
</comment>
<accession>K1Z3T1</accession>
<dbReference type="PROSITE" id="PS51257">
    <property type="entry name" value="PROKAR_LIPOPROTEIN"/>
    <property type="match status" value="1"/>
</dbReference>
<dbReference type="AlphaFoldDB" id="K1Z3T1"/>
<gene>
    <name evidence="1" type="ORF">ACD_71C00219G0002</name>
</gene>
<dbReference type="Pfam" id="PF17170">
    <property type="entry name" value="DUF5128"/>
    <property type="match status" value="1"/>
</dbReference>
<organism evidence="1">
    <name type="scientific">uncultured bacterium</name>
    <name type="common">gcode 4</name>
    <dbReference type="NCBI Taxonomy" id="1234023"/>
    <lineage>
        <taxon>Bacteria</taxon>
        <taxon>environmental samples</taxon>
    </lineage>
</organism>
<sequence>MKNLILLIFVSGMISCAGPSKKDIGEAPVEPYQISFDLENLSDNGAPMMSDVIDSLEYIKLEYNPELPIGSILEDKLPYITNDYIFIYGSHGAGLLQYKRNGEFVRKIGSYGRGPGEYLQLRDFVIDEKQGIIYTIPNWKTVIGKYDYFNGKYLEEIPIVDLNGKQISKYSNNITYIYAFSDSEILVNPSGVRRAKDSKYDVFYTIDLTSGHIINHKESKIYGLDNLEIDVKGSPVLASIPNIVWYDSQGRLNFWESLNDTVFVVNSDFSTTPRIIVDFGSYKLDAKTAVAVRASKDLVNISLLLSRFCESSRYLFFQFAFKERYISSAYDKTTGNQYLLGSMSNEEFKTNNLFMGIYNDIDGGLSYMWQYDKNMWFTSYNAFEMINKLTPEHFEEVKSKVKYPERLDKLKEFVSGLDEGDNPVFVIAHLKQ</sequence>
<proteinExistence type="predicted"/>